<dbReference type="SUPFAM" id="SSF56281">
    <property type="entry name" value="Metallo-hydrolase/oxidoreductase"/>
    <property type="match status" value="1"/>
</dbReference>
<dbReference type="CDD" id="cd07735">
    <property type="entry name" value="class_II_PDE_MBL-fold"/>
    <property type="match status" value="1"/>
</dbReference>
<dbReference type="AlphaFoldDB" id="A0A166SV80"/>
<evidence type="ECO:0000313" key="1">
    <source>
        <dbReference type="EMBL" id="KZP29888.1"/>
    </source>
</evidence>
<dbReference type="InterPro" id="IPR036866">
    <property type="entry name" value="RibonucZ/Hydroxyglut_hydro"/>
</dbReference>
<dbReference type="OrthoDB" id="258495at2759"/>
<name>A0A166SV80_9AGAM</name>
<dbReference type="EMBL" id="KV417496">
    <property type="protein sequence ID" value="KZP29888.1"/>
    <property type="molecule type" value="Genomic_DNA"/>
</dbReference>
<proteinExistence type="predicted"/>
<sequence>MPSFSMVVVGSGGGPDETNLSAYLIKPHNADWEDGITALDAGSGKGALKRIIKETPSTFARRNDESDSKATSPLSANKIYSCIRAFIITHAHLDHISSLVISAGSLSGPRKSVFALKPILFDLENVFDDRLWPRLASWDERDDSYKLLYQALLPDDGYHTISPDISARVMPLSHGHNLTCGVYDSSALFIRHTNRQEFLFFGDVEPDSVSLKPRTIHVWRVAATKFPETLSTIFIECSWPNGRADDTLYGHLSPVHLADELTTLAKEVVLLRRLNGKRPRANSRPSRKKTKVNPVTSEDLVGALDGLRVFVTHCKDDDGASPDLPINHLITNQILAADQGMCIECMRVWTIAG</sequence>
<accession>A0A166SV80</accession>
<dbReference type="STRING" id="436010.A0A166SV80"/>
<dbReference type="GO" id="GO:1902660">
    <property type="term" value="P:negative regulation of glucose mediated signaling pathway"/>
    <property type="evidence" value="ECO:0007669"/>
    <property type="project" value="TreeGrafter"/>
</dbReference>
<reference evidence="1 2" key="1">
    <citation type="journal article" date="2016" name="Mol. Biol. Evol.">
        <title>Comparative Genomics of Early-Diverging Mushroom-Forming Fungi Provides Insights into the Origins of Lignocellulose Decay Capabilities.</title>
        <authorList>
            <person name="Nagy L.G."/>
            <person name="Riley R."/>
            <person name="Tritt A."/>
            <person name="Adam C."/>
            <person name="Daum C."/>
            <person name="Floudas D."/>
            <person name="Sun H."/>
            <person name="Yadav J.S."/>
            <person name="Pangilinan J."/>
            <person name="Larsson K.H."/>
            <person name="Matsuura K."/>
            <person name="Barry K."/>
            <person name="Labutti K."/>
            <person name="Kuo R."/>
            <person name="Ohm R.A."/>
            <person name="Bhattacharya S.S."/>
            <person name="Shirouzu T."/>
            <person name="Yoshinaga Y."/>
            <person name="Martin F.M."/>
            <person name="Grigoriev I.V."/>
            <person name="Hibbett D.S."/>
        </authorList>
    </citation>
    <scope>NUCLEOTIDE SEQUENCE [LARGE SCALE GENOMIC DNA]</scope>
    <source>
        <strain evidence="1 2">CBS 109695</strain>
    </source>
</reference>
<dbReference type="PANTHER" id="PTHR28283:SF1">
    <property type="entry name" value="3',5'-CYCLIC-NUCLEOTIDE PHOSPHODIESTERASE 1"/>
    <property type="match status" value="1"/>
</dbReference>
<evidence type="ECO:0008006" key="3">
    <source>
        <dbReference type="Google" id="ProtNLM"/>
    </source>
</evidence>
<dbReference type="Proteomes" id="UP000076532">
    <property type="component" value="Unassembled WGS sequence"/>
</dbReference>
<dbReference type="GO" id="GO:0004115">
    <property type="term" value="F:3',5'-cyclic-AMP phosphodiesterase activity"/>
    <property type="evidence" value="ECO:0007669"/>
    <property type="project" value="InterPro"/>
</dbReference>
<dbReference type="GO" id="GO:0047555">
    <property type="term" value="F:3',5'-cyclic-GMP phosphodiesterase activity"/>
    <property type="evidence" value="ECO:0007669"/>
    <property type="project" value="TreeGrafter"/>
</dbReference>
<organism evidence="1 2">
    <name type="scientific">Athelia psychrophila</name>
    <dbReference type="NCBI Taxonomy" id="1759441"/>
    <lineage>
        <taxon>Eukaryota</taxon>
        <taxon>Fungi</taxon>
        <taxon>Dikarya</taxon>
        <taxon>Basidiomycota</taxon>
        <taxon>Agaricomycotina</taxon>
        <taxon>Agaricomycetes</taxon>
        <taxon>Agaricomycetidae</taxon>
        <taxon>Atheliales</taxon>
        <taxon>Atheliaceae</taxon>
        <taxon>Athelia</taxon>
    </lineage>
</organism>
<gene>
    <name evidence="1" type="ORF">FIBSPDRAFT_908193</name>
</gene>
<dbReference type="PANTHER" id="PTHR28283">
    <property type="entry name" value="3',5'-CYCLIC-NUCLEOTIDE PHOSPHODIESTERASE 1"/>
    <property type="match status" value="1"/>
</dbReference>
<dbReference type="Pfam" id="PF02112">
    <property type="entry name" value="PDEase_II"/>
    <property type="match status" value="1"/>
</dbReference>
<dbReference type="InterPro" id="IPR000396">
    <property type="entry name" value="Pdiesterase2"/>
</dbReference>
<keyword evidence="2" id="KW-1185">Reference proteome</keyword>
<dbReference type="Gene3D" id="3.60.15.10">
    <property type="entry name" value="Ribonuclease Z/Hydroxyacylglutathione hydrolase-like"/>
    <property type="match status" value="1"/>
</dbReference>
<evidence type="ECO:0000313" key="2">
    <source>
        <dbReference type="Proteomes" id="UP000076532"/>
    </source>
</evidence>
<dbReference type="GO" id="GO:0006198">
    <property type="term" value="P:cAMP catabolic process"/>
    <property type="evidence" value="ECO:0007669"/>
    <property type="project" value="InterPro"/>
</dbReference>
<protein>
    <recommendedName>
        <fullName evidence="3">Cyclic-AMP phosphodiesterase</fullName>
    </recommendedName>
</protein>
<dbReference type="PRINTS" id="PR00388">
    <property type="entry name" value="PDIESTERASE2"/>
</dbReference>